<keyword evidence="3" id="KW-1185">Reference proteome</keyword>
<accession>A0A8J8T1E5</accession>
<sequence length="330" mass="38058">MTIQCKYSQIRNDISHQFLQQRKSLSHHLPDKCIKNSNQITKQSLETTGKINPMSSYDHQSITNNSGASSKYPCINIKVNIKQGEPMKQIYENQQHQLLSKRLNKHQSNSQRTIDSTDPYLQGKQSKHSILSTQRTNSISHPYLPKDLILTSVPLRAYTKTLLRTEQSPDYPVLPSSSSAQKIPKIHKFPLITAIKQSRSRTNVYESGLPLKDFFDGAISHRSIMPQPALGEQIVLDSNRRRHEHLYKIIKNQLHEAHVKIEKQYEARKMSQVSPYLQVINNRSIHDTDPLNKSNIVLNQSKEMRERTRSAVKQYLSRVNQLRGLAETNY</sequence>
<reference evidence="2" key="1">
    <citation type="submission" date="2019-06" db="EMBL/GenBank/DDBJ databases">
        <authorList>
            <person name="Zheng W."/>
        </authorList>
    </citation>
    <scope>NUCLEOTIDE SEQUENCE</scope>
    <source>
        <strain evidence="2">QDHG01</strain>
    </source>
</reference>
<evidence type="ECO:0000313" key="2">
    <source>
        <dbReference type="EMBL" id="TNV78006.1"/>
    </source>
</evidence>
<dbReference type="AlphaFoldDB" id="A0A8J8T1E5"/>
<proteinExistence type="predicted"/>
<feature type="region of interest" description="Disordered" evidence="1">
    <location>
        <begin position="104"/>
        <end position="123"/>
    </location>
</feature>
<evidence type="ECO:0000256" key="1">
    <source>
        <dbReference type="SAM" id="MobiDB-lite"/>
    </source>
</evidence>
<gene>
    <name evidence="2" type="ORF">FGO68_gene6631</name>
</gene>
<dbReference type="EMBL" id="RRYP01011034">
    <property type="protein sequence ID" value="TNV78006.1"/>
    <property type="molecule type" value="Genomic_DNA"/>
</dbReference>
<feature type="compositionally biased region" description="Polar residues" evidence="1">
    <location>
        <begin position="106"/>
        <end position="116"/>
    </location>
</feature>
<dbReference type="Proteomes" id="UP000785679">
    <property type="component" value="Unassembled WGS sequence"/>
</dbReference>
<name>A0A8J8T1E5_HALGN</name>
<evidence type="ECO:0000313" key="3">
    <source>
        <dbReference type="Proteomes" id="UP000785679"/>
    </source>
</evidence>
<comment type="caution">
    <text evidence="2">The sequence shown here is derived from an EMBL/GenBank/DDBJ whole genome shotgun (WGS) entry which is preliminary data.</text>
</comment>
<organism evidence="2 3">
    <name type="scientific">Halteria grandinella</name>
    <dbReference type="NCBI Taxonomy" id="5974"/>
    <lineage>
        <taxon>Eukaryota</taxon>
        <taxon>Sar</taxon>
        <taxon>Alveolata</taxon>
        <taxon>Ciliophora</taxon>
        <taxon>Intramacronucleata</taxon>
        <taxon>Spirotrichea</taxon>
        <taxon>Stichotrichia</taxon>
        <taxon>Sporadotrichida</taxon>
        <taxon>Halteriidae</taxon>
        <taxon>Halteria</taxon>
    </lineage>
</organism>
<protein>
    <submittedName>
        <fullName evidence="2">Uncharacterized protein</fullName>
    </submittedName>
</protein>